<evidence type="ECO:0000313" key="1">
    <source>
        <dbReference type="EMBL" id="RNA39648.1"/>
    </source>
</evidence>
<proteinExistence type="predicted"/>
<organism evidence="1 2">
    <name type="scientific">Brachionus plicatilis</name>
    <name type="common">Marine rotifer</name>
    <name type="synonym">Brachionus muelleri</name>
    <dbReference type="NCBI Taxonomy" id="10195"/>
    <lineage>
        <taxon>Eukaryota</taxon>
        <taxon>Metazoa</taxon>
        <taxon>Spiralia</taxon>
        <taxon>Gnathifera</taxon>
        <taxon>Rotifera</taxon>
        <taxon>Eurotatoria</taxon>
        <taxon>Monogononta</taxon>
        <taxon>Pseudotrocha</taxon>
        <taxon>Ploima</taxon>
        <taxon>Brachionidae</taxon>
        <taxon>Brachionus</taxon>
    </lineage>
</organism>
<protein>
    <submittedName>
        <fullName evidence="1">Uncharacterized protein</fullName>
    </submittedName>
</protein>
<sequence>IYKIVSSRNPIVTPAENNRGIIIEPIVDEKNGNTGCCK</sequence>
<dbReference type="Proteomes" id="UP000276133">
    <property type="component" value="Unassembled WGS sequence"/>
</dbReference>
<comment type="caution">
    <text evidence="1">The sequence shown here is derived from an EMBL/GenBank/DDBJ whole genome shotgun (WGS) entry which is preliminary data.</text>
</comment>
<name>A0A3M7SVM5_BRAPC</name>
<feature type="non-terminal residue" evidence="1">
    <location>
        <position position="1"/>
    </location>
</feature>
<dbReference type="EMBL" id="REGN01000724">
    <property type="protein sequence ID" value="RNA39648.1"/>
    <property type="molecule type" value="Genomic_DNA"/>
</dbReference>
<accession>A0A3M7SVM5</accession>
<reference evidence="1 2" key="1">
    <citation type="journal article" date="2018" name="Sci. Rep.">
        <title>Genomic signatures of local adaptation to the degree of environmental predictability in rotifers.</title>
        <authorList>
            <person name="Franch-Gras L."/>
            <person name="Hahn C."/>
            <person name="Garcia-Roger E.M."/>
            <person name="Carmona M.J."/>
            <person name="Serra M."/>
            <person name="Gomez A."/>
        </authorList>
    </citation>
    <scope>NUCLEOTIDE SEQUENCE [LARGE SCALE GENOMIC DNA]</scope>
    <source>
        <strain evidence="1">HYR1</strain>
    </source>
</reference>
<gene>
    <name evidence="1" type="ORF">BpHYR1_032395</name>
</gene>
<keyword evidence="2" id="KW-1185">Reference proteome</keyword>
<dbReference type="AlphaFoldDB" id="A0A3M7SVM5"/>
<evidence type="ECO:0000313" key="2">
    <source>
        <dbReference type="Proteomes" id="UP000276133"/>
    </source>
</evidence>